<reference evidence="2" key="1">
    <citation type="submission" date="2013-05" db="EMBL/GenBank/DDBJ databases">
        <authorList>
            <person name="Yim A.K.Y."/>
            <person name="Chan T.F."/>
            <person name="Ji K.M."/>
            <person name="Liu X.Y."/>
            <person name="Zhou J.W."/>
            <person name="Li R.Q."/>
            <person name="Yang K.Y."/>
            <person name="Li J."/>
            <person name="Li M."/>
            <person name="Law P.T.W."/>
            <person name="Wu Y.L."/>
            <person name="Cai Z.L."/>
            <person name="Qin H."/>
            <person name="Bao Y."/>
            <person name="Leung R.K.K."/>
            <person name="Ng P.K.S."/>
            <person name="Zou J."/>
            <person name="Zhong X.J."/>
            <person name="Ran P.X."/>
            <person name="Zhong N.S."/>
            <person name="Liu Z.G."/>
            <person name="Tsui S.K.W."/>
        </authorList>
    </citation>
    <scope>NUCLEOTIDE SEQUENCE</scope>
    <source>
        <strain evidence="2">Derf</strain>
        <tissue evidence="2">Whole organism</tissue>
    </source>
</reference>
<reference evidence="2" key="2">
    <citation type="journal article" date="2022" name="Res Sq">
        <title>Comparative Genomics Reveals Insights into the Divergent Evolution of Astigmatic Mites and Household Pest Adaptations.</title>
        <authorList>
            <person name="Xiong Q."/>
            <person name="Wan A.T.-Y."/>
            <person name="Liu X.-Y."/>
            <person name="Fung C.S.-H."/>
            <person name="Xiao X."/>
            <person name="Malainual N."/>
            <person name="Hou J."/>
            <person name="Wang L."/>
            <person name="Wang M."/>
            <person name="Yang K."/>
            <person name="Cui Y."/>
            <person name="Leung E."/>
            <person name="Nong W."/>
            <person name="Shin S.-K."/>
            <person name="Au S."/>
            <person name="Jeong K.Y."/>
            <person name="Chew F.T."/>
            <person name="Hui J."/>
            <person name="Leung T.F."/>
            <person name="Tungtrongchitr A."/>
            <person name="Zhong N."/>
            <person name="Liu Z."/>
            <person name="Tsui S."/>
        </authorList>
    </citation>
    <scope>NUCLEOTIDE SEQUENCE</scope>
    <source>
        <strain evidence="2">Derf</strain>
        <tissue evidence="2">Whole organism</tissue>
    </source>
</reference>
<protein>
    <submittedName>
        <fullName evidence="2">Uncharacterized protein</fullName>
    </submittedName>
</protein>
<comment type="caution">
    <text evidence="2">The sequence shown here is derived from an EMBL/GenBank/DDBJ whole genome shotgun (WGS) entry which is preliminary data.</text>
</comment>
<proteinExistence type="predicted"/>
<evidence type="ECO:0000313" key="3">
    <source>
        <dbReference type="Proteomes" id="UP000790347"/>
    </source>
</evidence>
<dbReference type="AlphaFoldDB" id="A0A922L860"/>
<name>A0A922L860_DERFA</name>
<feature type="region of interest" description="Disordered" evidence="1">
    <location>
        <begin position="69"/>
        <end position="92"/>
    </location>
</feature>
<organism evidence="2 3">
    <name type="scientific">Dermatophagoides farinae</name>
    <name type="common">American house dust mite</name>
    <dbReference type="NCBI Taxonomy" id="6954"/>
    <lineage>
        <taxon>Eukaryota</taxon>
        <taxon>Metazoa</taxon>
        <taxon>Ecdysozoa</taxon>
        <taxon>Arthropoda</taxon>
        <taxon>Chelicerata</taxon>
        <taxon>Arachnida</taxon>
        <taxon>Acari</taxon>
        <taxon>Acariformes</taxon>
        <taxon>Sarcoptiformes</taxon>
        <taxon>Astigmata</taxon>
        <taxon>Psoroptidia</taxon>
        <taxon>Analgoidea</taxon>
        <taxon>Pyroglyphidae</taxon>
        <taxon>Dermatophagoidinae</taxon>
        <taxon>Dermatophagoides</taxon>
    </lineage>
</organism>
<accession>A0A922L860</accession>
<feature type="region of interest" description="Disordered" evidence="1">
    <location>
        <begin position="1"/>
        <end position="32"/>
    </location>
</feature>
<dbReference type="Proteomes" id="UP000790347">
    <property type="component" value="Unassembled WGS sequence"/>
</dbReference>
<dbReference type="EMBL" id="ASGP02000001">
    <property type="protein sequence ID" value="KAH9526209.1"/>
    <property type="molecule type" value="Genomic_DNA"/>
</dbReference>
<gene>
    <name evidence="2" type="ORF">DERF_000308</name>
</gene>
<keyword evidence="3" id="KW-1185">Reference proteome</keyword>
<evidence type="ECO:0000313" key="2">
    <source>
        <dbReference type="EMBL" id="KAH9526209.1"/>
    </source>
</evidence>
<evidence type="ECO:0000256" key="1">
    <source>
        <dbReference type="SAM" id="MobiDB-lite"/>
    </source>
</evidence>
<sequence length="92" mass="9596">MSSNRGYRGGGGGGGAGSNGGGGGYRQHSSKVTVQMTRENSHVHNDGSRCYQRDTIQASARLPVNQARQIVSNTGNNNAGGGRYIQDSGSRR</sequence>
<feature type="compositionally biased region" description="Gly residues" evidence="1">
    <location>
        <begin position="7"/>
        <end position="25"/>
    </location>
</feature>